<sequence length="177" mass="20867">MFSKVLSLVVVTFFINDSLQCFTECPTFWTYFDSNCYRYFGSPFLSWRDAERFCINEGGHLVSIHSQKEQEFVEEYWFSSRDYVPNLAYYSLVRKPFSFLYIGLQGKGHDGSYEWTDGSPLDYEHWLPGEPSGGHEKGVMLWDRHNNKNRGRWNDVVPVTPRLYGPFMCKLSPPRRK</sequence>
<dbReference type="InterPro" id="IPR016187">
    <property type="entry name" value="CTDL_fold"/>
</dbReference>
<accession>A0A9Q1HDH7</accession>
<gene>
    <name evidence="3" type="ORF">HOLleu_08460</name>
</gene>
<dbReference type="OrthoDB" id="441660at2759"/>
<evidence type="ECO:0000313" key="4">
    <source>
        <dbReference type="Proteomes" id="UP001152320"/>
    </source>
</evidence>
<evidence type="ECO:0000259" key="2">
    <source>
        <dbReference type="PROSITE" id="PS50041"/>
    </source>
</evidence>
<dbReference type="SUPFAM" id="SSF56436">
    <property type="entry name" value="C-type lectin-like"/>
    <property type="match status" value="1"/>
</dbReference>
<protein>
    <submittedName>
        <fullName evidence="3">Versican core protein</fullName>
    </submittedName>
</protein>
<dbReference type="InterPro" id="IPR050111">
    <property type="entry name" value="C-type_lectin/snaclec_domain"/>
</dbReference>
<dbReference type="SMART" id="SM00034">
    <property type="entry name" value="CLECT"/>
    <property type="match status" value="1"/>
</dbReference>
<feature type="domain" description="C-type lectin" evidence="2">
    <location>
        <begin position="32"/>
        <end position="155"/>
    </location>
</feature>
<proteinExistence type="predicted"/>
<evidence type="ECO:0000256" key="1">
    <source>
        <dbReference type="SAM" id="SignalP"/>
    </source>
</evidence>
<dbReference type="Pfam" id="PF00059">
    <property type="entry name" value="Lectin_C"/>
    <property type="match status" value="1"/>
</dbReference>
<feature type="chain" id="PRO_5040350297" evidence="1">
    <location>
        <begin position="22"/>
        <end position="177"/>
    </location>
</feature>
<organism evidence="3 4">
    <name type="scientific">Holothuria leucospilota</name>
    <name type="common">Black long sea cucumber</name>
    <name type="synonym">Mertensiothuria leucospilota</name>
    <dbReference type="NCBI Taxonomy" id="206669"/>
    <lineage>
        <taxon>Eukaryota</taxon>
        <taxon>Metazoa</taxon>
        <taxon>Echinodermata</taxon>
        <taxon>Eleutherozoa</taxon>
        <taxon>Echinozoa</taxon>
        <taxon>Holothuroidea</taxon>
        <taxon>Aspidochirotacea</taxon>
        <taxon>Aspidochirotida</taxon>
        <taxon>Holothuriidae</taxon>
        <taxon>Holothuria</taxon>
    </lineage>
</organism>
<dbReference type="InterPro" id="IPR001304">
    <property type="entry name" value="C-type_lectin-like"/>
</dbReference>
<dbReference type="Gene3D" id="3.10.100.10">
    <property type="entry name" value="Mannose-Binding Protein A, subunit A"/>
    <property type="match status" value="1"/>
</dbReference>
<dbReference type="Proteomes" id="UP001152320">
    <property type="component" value="Chromosome 3"/>
</dbReference>
<dbReference type="PROSITE" id="PS50041">
    <property type="entry name" value="C_TYPE_LECTIN_2"/>
    <property type="match status" value="1"/>
</dbReference>
<feature type="signal peptide" evidence="1">
    <location>
        <begin position="1"/>
        <end position="21"/>
    </location>
</feature>
<name>A0A9Q1HDH7_HOLLE</name>
<dbReference type="EMBL" id="JAIZAY010000003">
    <property type="protein sequence ID" value="KAJ8045447.1"/>
    <property type="molecule type" value="Genomic_DNA"/>
</dbReference>
<dbReference type="PANTHER" id="PTHR22803">
    <property type="entry name" value="MANNOSE, PHOSPHOLIPASE, LECTIN RECEPTOR RELATED"/>
    <property type="match status" value="1"/>
</dbReference>
<keyword evidence="1" id="KW-0732">Signal</keyword>
<comment type="caution">
    <text evidence="3">The sequence shown here is derived from an EMBL/GenBank/DDBJ whole genome shotgun (WGS) entry which is preliminary data.</text>
</comment>
<dbReference type="InterPro" id="IPR016186">
    <property type="entry name" value="C-type_lectin-like/link_sf"/>
</dbReference>
<keyword evidence="4" id="KW-1185">Reference proteome</keyword>
<evidence type="ECO:0000313" key="3">
    <source>
        <dbReference type="EMBL" id="KAJ8045447.1"/>
    </source>
</evidence>
<reference evidence="3" key="1">
    <citation type="submission" date="2021-10" db="EMBL/GenBank/DDBJ databases">
        <title>Tropical sea cucumber genome reveals ecological adaptation and Cuvierian tubules defense mechanism.</title>
        <authorList>
            <person name="Chen T."/>
        </authorList>
    </citation>
    <scope>NUCLEOTIDE SEQUENCE</scope>
    <source>
        <strain evidence="3">Nanhai2018</strain>
        <tissue evidence="3">Muscle</tissue>
    </source>
</reference>
<dbReference type="AlphaFoldDB" id="A0A9Q1HDH7"/>